<dbReference type="Pfam" id="PF13304">
    <property type="entry name" value="AAA_21"/>
    <property type="match status" value="1"/>
</dbReference>
<dbReference type="PANTHER" id="PTHR43581">
    <property type="entry name" value="ATP/GTP PHOSPHATASE"/>
    <property type="match status" value="1"/>
</dbReference>
<dbReference type="Proteomes" id="UP000214646">
    <property type="component" value="Unassembled WGS sequence"/>
</dbReference>
<organism evidence="2 3">
    <name type="scientific">Fimbriiglobus ruber</name>
    <dbReference type="NCBI Taxonomy" id="1908690"/>
    <lineage>
        <taxon>Bacteria</taxon>
        <taxon>Pseudomonadati</taxon>
        <taxon>Planctomycetota</taxon>
        <taxon>Planctomycetia</taxon>
        <taxon>Gemmatales</taxon>
        <taxon>Gemmataceae</taxon>
        <taxon>Fimbriiglobus</taxon>
    </lineage>
</organism>
<proteinExistence type="predicted"/>
<accession>A0A225DKW9</accession>
<sequence>MKQHLINSRAHKLMSQDTLPKDSDTFSENIRQINDIWATFHPWADEAFVVEPVNTDPSAGFDVFLSSKNGRKIPVDALSSGQLELFGLFGVLMLEKFTDGIVVIDEPELHLDPQWHALMVRAIRRFFPSAQLLVATHSPQVYDSVMSFERHFLIPENDPRAHAWKPRKEGIAAV</sequence>
<keyword evidence="3" id="KW-1185">Reference proteome</keyword>
<dbReference type="CDD" id="cd00267">
    <property type="entry name" value="ABC_ATPase"/>
    <property type="match status" value="1"/>
</dbReference>
<evidence type="ECO:0000313" key="2">
    <source>
        <dbReference type="EMBL" id="OWK36797.1"/>
    </source>
</evidence>
<feature type="domain" description="ATPase AAA-type core" evidence="1">
    <location>
        <begin position="36"/>
        <end position="141"/>
    </location>
</feature>
<dbReference type="InterPro" id="IPR003959">
    <property type="entry name" value="ATPase_AAA_core"/>
</dbReference>
<dbReference type="PANTHER" id="PTHR43581:SF2">
    <property type="entry name" value="EXCINUCLEASE ATPASE SUBUNIT"/>
    <property type="match status" value="1"/>
</dbReference>
<protein>
    <recommendedName>
        <fullName evidence="1">ATPase AAA-type core domain-containing protein</fullName>
    </recommendedName>
</protein>
<dbReference type="SUPFAM" id="SSF52540">
    <property type="entry name" value="P-loop containing nucleoside triphosphate hydrolases"/>
    <property type="match status" value="1"/>
</dbReference>
<evidence type="ECO:0000259" key="1">
    <source>
        <dbReference type="Pfam" id="PF13304"/>
    </source>
</evidence>
<dbReference type="AlphaFoldDB" id="A0A225DKW9"/>
<comment type="caution">
    <text evidence="2">The sequence shown here is derived from an EMBL/GenBank/DDBJ whole genome shotgun (WGS) entry which is preliminary data.</text>
</comment>
<name>A0A225DKW9_9BACT</name>
<dbReference type="InterPro" id="IPR051396">
    <property type="entry name" value="Bact_Antivir_Def_Nuclease"/>
</dbReference>
<dbReference type="InterPro" id="IPR027417">
    <property type="entry name" value="P-loop_NTPase"/>
</dbReference>
<dbReference type="GO" id="GO:0005524">
    <property type="term" value="F:ATP binding"/>
    <property type="evidence" value="ECO:0007669"/>
    <property type="project" value="InterPro"/>
</dbReference>
<gene>
    <name evidence="2" type="ORF">FRUB_09360</name>
</gene>
<dbReference type="GO" id="GO:0016887">
    <property type="term" value="F:ATP hydrolysis activity"/>
    <property type="evidence" value="ECO:0007669"/>
    <property type="project" value="InterPro"/>
</dbReference>
<evidence type="ECO:0000313" key="3">
    <source>
        <dbReference type="Proteomes" id="UP000214646"/>
    </source>
</evidence>
<reference evidence="3" key="1">
    <citation type="submission" date="2017-06" db="EMBL/GenBank/DDBJ databases">
        <title>Genome analysis of Fimbriiglobus ruber SP5, the first member of the order Planctomycetales with confirmed chitinolytic capability.</title>
        <authorList>
            <person name="Ravin N.V."/>
            <person name="Rakitin A.L."/>
            <person name="Ivanova A.A."/>
            <person name="Beletsky A.V."/>
            <person name="Kulichevskaya I.S."/>
            <person name="Mardanov A.V."/>
            <person name="Dedysh S.N."/>
        </authorList>
    </citation>
    <scope>NUCLEOTIDE SEQUENCE [LARGE SCALE GENOMIC DNA]</scope>
    <source>
        <strain evidence="3">SP5</strain>
    </source>
</reference>
<dbReference type="Gene3D" id="3.40.50.300">
    <property type="entry name" value="P-loop containing nucleotide triphosphate hydrolases"/>
    <property type="match status" value="1"/>
</dbReference>
<dbReference type="EMBL" id="NIDE01000017">
    <property type="protein sequence ID" value="OWK36797.1"/>
    <property type="molecule type" value="Genomic_DNA"/>
</dbReference>